<feature type="non-terminal residue" evidence="6">
    <location>
        <position position="164"/>
    </location>
</feature>
<protein>
    <recommendedName>
        <fullName evidence="2">Elongation factor Ts</fullName>
    </recommendedName>
</protein>
<dbReference type="InterPro" id="IPR001816">
    <property type="entry name" value="Transl_elong_EFTs/EF1B"/>
</dbReference>
<evidence type="ECO:0000313" key="7">
    <source>
        <dbReference type="Proteomes" id="UP000176413"/>
    </source>
</evidence>
<reference evidence="6 7" key="1">
    <citation type="journal article" date="2016" name="Nat. Commun.">
        <title>Thousands of microbial genomes shed light on interconnected biogeochemical processes in an aquifer system.</title>
        <authorList>
            <person name="Anantharaman K."/>
            <person name="Brown C.T."/>
            <person name="Hug L.A."/>
            <person name="Sharon I."/>
            <person name="Castelle C.J."/>
            <person name="Probst A.J."/>
            <person name="Thomas B.C."/>
            <person name="Singh A."/>
            <person name="Wilkins M.J."/>
            <person name="Karaoz U."/>
            <person name="Brodie E.L."/>
            <person name="Williams K.H."/>
            <person name="Hubbard S.S."/>
            <person name="Banfield J.F."/>
        </authorList>
    </citation>
    <scope>NUCLEOTIDE SEQUENCE [LARGE SCALE GENOMIC DNA]</scope>
</reference>
<dbReference type="HAMAP" id="MF_00050">
    <property type="entry name" value="EF_Ts"/>
    <property type="match status" value="1"/>
</dbReference>
<dbReference type="PANTHER" id="PTHR11741:SF0">
    <property type="entry name" value="ELONGATION FACTOR TS, MITOCHONDRIAL"/>
    <property type="match status" value="1"/>
</dbReference>
<dbReference type="Gene3D" id="1.10.8.10">
    <property type="entry name" value="DNA helicase RuvA subunit, C-terminal domain"/>
    <property type="match status" value="1"/>
</dbReference>
<dbReference type="InterPro" id="IPR014039">
    <property type="entry name" value="Transl_elong_EFTs/EF1B_dimer"/>
</dbReference>
<dbReference type="PANTHER" id="PTHR11741">
    <property type="entry name" value="ELONGATION FACTOR TS"/>
    <property type="match status" value="1"/>
</dbReference>
<evidence type="ECO:0000256" key="1">
    <source>
        <dbReference type="ARBA" id="ARBA00005532"/>
    </source>
</evidence>
<comment type="caution">
    <text evidence="6">The sequence shown here is derived from an EMBL/GenBank/DDBJ whole genome shotgun (WGS) entry which is preliminary data.</text>
</comment>
<dbReference type="Proteomes" id="UP000176413">
    <property type="component" value="Unassembled WGS sequence"/>
</dbReference>
<accession>A0A1F6MCH7</accession>
<dbReference type="Gene3D" id="3.30.479.20">
    <property type="entry name" value="Elongation factor Ts, dimerisation domain"/>
    <property type="match status" value="1"/>
</dbReference>
<comment type="similarity">
    <text evidence="1">Belongs to the EF-Ts family.</text>
</comment>
<dbReference type="InterPro" id="IPR036402">
    <property type="entry name" value="EF-Ts_dimer_sf"/>
</dbReference>
<dbReference type="PROSITE" id="PS01126">
    <property type="entry name" value="EF_TS_1"/>
    <property type="match status" value="1"/>
</dbReference>
<evidence type="ECO:0000256" key="4">
    <source>
        <dbReference type="ARBA" id="ARBA00022917"/>
    </source>
</evidence>
<dbReference type="CDD" id="cd14275">
    <property type="entry name" value="UBA_EF-Ts"/>
    <property type="match status" value="1"/>
</dbReference>
<dbReference type="GO" id="GO:0003746">
    <property type="term" value="F:translation elongation factor activity"/>
    <property type="evidence" value="ECO:0007669"/>
    <property type="project" value="UniProtKB-KW"/>
</dbReference>
<evidence type="ECO:0000313" key="6">
    <source>
        <dbReference type="EMBL" id="OGH69324.1"/>
    </source>
</evidence>
<dbReference type="SUPFAM" id="SSF54713">
    <property type="entry name" value="Elongation factor Ts (EF-Ts), dimerisation domain"/>
    <property type="match status" value="1"/>
</dbReference>
<dbReference type="FunFam" id="1.10.8.10:FF:000001">
    <property type="entry name" value="Elongation factor Ts"/>
    <property type="match status" value="1"/>
</dbReference>
<dbReference type="EMBL" id="MFQA01000006">
    <property type="protein sequence ID" value="OGH69324.1"/>
    <property type="molecule type" value="Genomic_DNA"/>
</dbReference>
<evidence type="ECO:0000256" key="2">
    <source>
        <dbReference type="ARBA" id="ARBA00016956"/>
    </source>
</evidence>
<dbReference type="SUPFAM" id="SSF46934">
    <property type="entry name" value="UBA-like"/>
    <property type="match status" value="1"/>
</dbReference>
<dbReference type="NCBIfam" id="TIGR00116">
    <property type="entry name" value="tsf"/>
    <property type="match status" value="1"/>
</dbReference>
<gene>
    <name evidence="6" type="ORF">A3D53_01020</name>
</gene>
<proteinExistence type="inferred from homology"/>
<organism evidence="6 7">
    <name type="scientific">Candidatus Magasanikbacteria bacterium RIFCSPHIGHO2_02_FULL_45_10</name>
    <dbReference type="NCBI Taxonomy" id="1798679"/>
    <lineage>
        <taxon>Bacteria</taxon>
        <taxon>Candidatus Magasanikiibacteriota</taxon>
    </lineage>
</organism>
<keyword evidence="4" id="KW-0648">Protein biosynthesis</keyword>
<evidence type="ECO:0000259" key="5">
    <source>
        <dbReference type="Pfam" id="PF00889"/>
    </source>
</evidence>
<dbReference type="InterPro" id="IPR009060">
    <property type="entry name" value="UBA-like_sf"/>
</dbReference>
<sequence>MAISAADISKLRASTGAGMLDCKNALEEAGGDMEKAAEILRKKGIVKAAKRADKVASEGRVVTKVSADDKVGALVELNCETDFVGRSDDFNKLAEMVAEVVVKKAPADLAALNAISLEDGKTIEATIHDLTLKIGEKISLRRFARFESAGLVASYMHGTKIGVL</sequence>
<feature type="domain" description="Translation elongation factor EFTs/EF1B dimerisation" evidence="5">
    <location>
        <begin position="72"/>
        <end position="164"/>
    </location>
</feature>
<name>A0A1F6MCH7_9BACT</name>
<dbReference type="InterPro" id="IPR018101">
    <property type="entry name" value="Transl_elong_Ts_CS"/>
</dbReference>
<dbReference type="AlphaFoldDB" id="A0A1F6MCH7"/>
<keyword evidence="3 6" id="KW-0251">Elongation factor</keyword>
<dbReference type="Pfam" id="PF00889">
    <property type="entry name" value="EF_TS"/>
    <property type="match status" value="1"/>
</dbReference>
<evidence type="ECO:0000256" key="3">
    <source>
        <dbReference type="ARBA" id="ARBA00022768"/>
    </source>
</evidence>